<keyword evidence="1" id="KW-0472">Membrane</keyword>
<dbReference type="SUPFAM" id="SSF49899">
    <property type="entry name" value="Concanavalin A-like lectins/glucanases"/>
    <property type="match status" value="1"/>
</dbReference>
<sequence>MGISITGGVKVPQGKFSVGPAVVGFTANAVRFDGTNDWLNRGAALDGAADNDTLLLSFWFDLSGGDATNLAFFGAEAGHFIVRRLSTDVLRFGFSTAAELFIWAFSSGSTFLAAAGWVHVLISIDASAGKRLVYIDDAVPSITAVTENAGDIDWTATDFSVGSNISGGMRLDADVAEFY</sequence>
<feature type="non-terminal residue" evidence="2">
    <location>
        <position position="179"/>
    </location>
</feature>
<dbReference type="Gene3D" id="2.60.120.200">
    <property type="match status" value="1"/>
</dbReference>
<dbReference type="AlphaFoldDB" id="A0A0F9GWR8"/>
<accession>A0A0F9GWR8</accession>
<evidence type="ECO:0008006" key="3">
    <source>
        <dbReference type="Google" id="ProtNLM"/>
    </source>
</evidence>
<organism evidence="2">
    <name type="scientific">marine sediment metagenome</name>
    <dbReference type="NCBI Taxonomy" id="412755"/>
    <lineage>
        <taxon>unclassified sequences</taxon>
        <taxon>metagenomes</taxon>
        <taxon>ecological metagenomes</taxon>
    </lineage>
</organism>
<keyword evidence="1" id="KW-1133">Transmembrane helix</keyword>
<keyword evidence="1" id="KW-0812">Transmembrane</keyword>
<gene>
    <name evidence="2" type="ORF">LCGC14_1857880</name>
</gene>
<evidence type="ECO:0000313" key="2">
    <source>
        <dbReference type="EMBL" id="KKL95111.1"/>
    </source>
</evidence>
<comment type="caution">
    <text evidence="2">The sequence shown here is derived from an EMBL/GenBank/DDBJ whole genome shotgun (WGS) entry which is preliminary data.</text>
</comment>
<dbReference type="EMBL" id="LAZR01018761">
    <property type="protein sequence ID" value="KKL95111.1"/>
    <property type="molecule type" value="Genomic_DNA"/>
</dbReference>
<evidence type="ECO:0000256" key="1">
    <source>
        <dbReference type="SAM" id="Phobius"/>
    </source>
</evidence>
<reference evidence="2" key="1">
    <citation type="journal article" date="2015" name="Nature">
        <title>Complex archaea that bridge the gap between prokaryotes and eukaryotes.</title>
        <authorList>
            <person name="Spang A."/>
            <person name="Saw J.H."/>
            <person name="Jorgensen S.L."/>
            <person name="Zaremba-Niedzwiedzka K."/>
            <person name="Martijn J."/>
            <person name="Lind A.E."/>
            <person name="van Eijk R."/>
            <person name="Schleper C."/>
            <person name="Guy L."/>
            <person name="Ettema T.J."/>
        </authorList>
    </citation>
    <scope>NUCLEOTIDE SEQUENCE</scope>
</reference>
<feature type="transmembrane region" description="Helical" evidence="1">
    <location>
        <begin position="100"/>
        <end position="122"/>
    </location>
</feature>
<name>A0A0F9GWR8_9ZZZZ</name>
<protein>
    <recommendedName>
        <fullName evidence="3">LamG-like jellyroll fold domain-containing protein</fullName>
    </recommendedName>
</protein>
<proteinExistence type="predicted"/>
<dbReference type="InterPro" id="IPR013320">
    <property type="entry name" value="ConA-like_dom_sf"/>
</dbReference>